<accession>A0ABS9VN29</accession>
<gene>
    <name evidence="1" type="ORF">LZ016_09710</name>
</gene>
<dbReference type="RefSeq" id="WP_241447175.1">
    <property type="nucleotide sequence ID" value="NZ_JAKZHW010000001.1"/>
</dbReference>
<dbReference type="EMBL" id="JAKZHW010000001">
    <property type="protein sequence ID" value="MCH8616373.1"/>
    <property type="molecule type" value="Genomic_DNA"/>
</dbReference>
<organism evidence="1 2">
    <name type="scientific">Sphingomonas telluris</name>
    <dbReference type="NCBI Taxonomy" id="2907998"/>
    <lineage>
        <taxon>Bacteria</taxon>
        <taxon>Pseudomonadati</taxon>
        <taxon>Pseudomonadota</taxon>
        <taxon>Alphaproteobacteria</taxon>
        <taxon>Sphingomonadales</taxon>
        <taxon>Sphingomonadaceae</taxon>
        <taxon>Sphingomonas</taxon>
    </lineage>
</organism>
<protein>
    <submittedName>
        <fullName evidence="1">Uncharacterized protein</fullName>
    </submittedName>
</protein>
<proteinExistence type="predicted"/>
<keyword evidence="2" id="KW-1185">Reference proteome</keyword>
<evidence type="ECO:0000313" key="1">
    <source>
        <dbReference type="EMBL" id="MCH8616373.1"/>
    </source>
</evidence>
<dbReference type="Proteomes" id="UP001203058">
    <property type="component" value="Unassembled WGS sequence"/>
</dbReference>
<name>A0ABS9VN29_9SPHN</name>
<comment type="caution">
    <text evidence="1">The sequence shown here is derived from an EMBL/GenBank/DDBJ whole genome shotgun (WGS) entry which is preliminary data.</text>
</comment>
<sequence>MVFLAIALLLAGPVYLTAGHVIEKVRGPEQIIHPENDQLIVLRDGTTLHVREGSSGRRIADWLELDVQGQKSFEVGNENFAPNSATLTHDGWQHVAQFAQMLEAHPGVSAVVLYSARHGNPATVKLEHLRAGLIHDEALRQGVHGEQIAVAEETFEATHNTASDEGLEVVLTNKG</sequence>
<reference evidence="1 2" key="1">
    <citation type="submission" date="2022-03" db="EMBL/GenBank/DDBJ databases">
        <authorList>
            <person name="Jo J.-H."/>
            <person name="Im W.-T."/>
        </authorList>
    </citation>
    <scope>NUCLEOTIDE SEQUENCE [LARGE SCALE GENOMIC DNA]</scope>
    <source>
        <strain evidence="1 2">SM33</strain>
    </source>
</reference>
<evidence type="ECO:0000313" key="2">
    <source>
        <dbReference type="Proteomes" id="UP001203058"/>
    </source>
</evidence>